<evidence type="ECO:0000313" key="2">
    <source>
        <dbReference type="EMBL" id="CAD7594276.1"/>
    </source>
</evidence>
<feature type="compositionally biased region" description="Polar residues" evidence="1">
    <location>
        <begin position="192"/>
        <end position="202"/>
    </location>
</feature>
<feature type="compositionally biased region" description="Polar residues" evidence="1">
    <location>
        <begin position="1"/>
        <end position="11"/>
    </location>
</feature>
<evidence type="ECO:0000256" key="1">
    <source>
        <dbReference type="SAM" id="MobiDB-lite"/>
    </source>
</evidence>
<gene>
    <name evidence="2" type="ORF">TGEB3V08_LOCUS5606</name>
</gene>
<protein>
    <submittedName>
        <fullName evidence="2">Uncharacterized protein</fullName>
    </submittedName>
</protein>
<name>A0A7R9JYM1_TIMGE</name>
<dbReference type="EMBL" id="OE841125">
    <property type="protein sequence ID" value="CAD7594276.1"/>
    <property type="molecule type" value="Genomic_DNA"/>
</dbReference>
<feature type="region of interest" description="Disordered" evidence="1">
    <location>
        <begin position="164"/>
        <end position="231"/>
    </location>
</feature>
<accession>A0A7R9JYM1</accession>
<proteinExistence type="predicted"/>
<dbReference type="AlphaFoldDB" id="A0A7R9JYM1"/>
<feature type="region of interest" description="Disordered" evidence="1">
    <location>
        <begin position="1"/>
        <end position="31"/>
    </location>
</feature>
<organism evidence="2">
    <name type="scientific">Timema genevievae</name>
    <name type="common">Walking stick</name>
    <dbReference type="NCBI Taxonomy" id="629358"/>
    <lineage>
        <taxon>Eukaryota</taxon>
        <taxon>Metazoa</taxon>
        <taxon>Ecdysozoa</taxon>
        <taxon>Arthropoda</taxon>
        <taxon>Hexapoda</taxon>
        <taxon>Insecta</taxon>
        <taxon>Pterygota</taxon>
        <taxon>Neoptera</taxon>
        <taxon>Polyneoptera</taxon>
        <taxon>Phasmatodea</taxon>
        <taxon>Timematodea</taxon>
        <taxon>Timematoidea</taxon>
        <taxon>Timematidae</taxon>
        <taxon>Timema</taxon>
    </lineage>
</organism>
<reference evidence="2" key="1">
    <citation type="submission" date="2020-11" db="EMBL/GenBank/DDBJ databases">
        <authorList>
            <person name="Tran Van P."/>
        </authorList>
    </citation>
    <scope>NUCLEOTIDE SEQUENCE</scope>
</reference>
<feature type="compositionally biased region" description="Low complexity" evidence="1">
    <location>
        <begin position="13"/>
        <end position="31"/>
    </location>
</feature>
<sequence>MVTADSLSKPHTPSLASSSSPSSQSPVSSVASGCLTLKKNKLNSTFSSSASPAPNTTVVNTAEDRLDSLLKSLVKETADAINNDDSRNDAATTASIMSKTEELESLPSKSLSEELLPNNQNSRFSNQLNSAGARPLPPDQLKCNILKAKADELKKSTGDVNERNIEKGLIKTKKNVKTHSSGVRPSSPKYPNATTVPSSSYAQKHGKSPDRSPINTAKHPKTSQENCTNQEDVPCNKQLSEIMADDNTTVSVTMAATSLKKPSPVHADEILTLTSPSMAIKPTAVVFLVPNAIETGVARGKFHAWAVLLFGASLRNRCKGKCDAILSSPLLLKCRSNWGTHSLMSMLWRCAGMALLLPRTLGVNHRVLGERVGLGKAP</sequence>